<dbReference type="InterPro" id="IPR003439">
    <property type="entry name" value="ABC_transporter-like_ATP-bd"/>
</dbReference>
<dbReference type="FunFam" id="3.40.50.300:FF:000224">
    <property type="entry name" value="Energy-coupling factor transporter ATP-binding protein EcfA"/>
    <property type="match status" value="1"/>
</dbReference>
<dbReference type="SMART" id="SM00382">
    <property type="entry name" value="AAA"/>
    <property type="match status" value="1"/>
</dbReference>
<evidence type="ECO:0000256" key="5">
    <source>
        <dbReference type="ARBA" id="ARBA00022741"/>
    </source>
</evidence>
<evidence type="ECO:0000256" key="10">
    <source>
        <dbReference type="RuleBase" id="RU364103"/>
    </source>
</evidence>
<dbReference type="InterPro" id="IPR015856">
    <property type="entry name" value="ABC_transpr_CbiO/EcfA_su"/>
</dbReference>
<dbReference type="SUPFAM" id="SSF52540">
    <property type="entry name" value="P-loop containing nucleoside triphosphate hydrolases"/>
    <property type="match status" value="1"/>
</dbReference>
<evidence type="ECO:0000256" key="3">
    <source>
        <dbReference type="ARBA" id="ARBA00022448"/>
    </source>
</evidence>
<dbReference type="NCBIfam" id="TIGR01166">
    <property type="entry name" value="cbiO"/>
    <property type="match status" value="1"/>
</dbReference>
<keyword evidence="3 10" id="KW-0813">Transport</keyword>
<dbReference type="InterPro" id="IPR005876">
    <property type="entry name" value="Co_trans_ATP-bd"/>
</dbReference>
<comment type="function">
    <text evidence="10">Part of an ABC transporter complex. Responsible for energy coupling to the transport system.</text>
</comment>
<evidence type="ECO:0000256" key="2">
    <source>
        <dbReference type="ARBA" id="ARBA00005417"/>
    </source>
</evidence>
<keyword evidence="8 10" id="KW-0472">Membrane</keyword>
<dbReference type="InterPro" id="IPR003593">
    <property type="entry name" value="AAA+_ATPase"/>
</dbReference>
<dbReference type="InterPro" id="IPR017871">
    <property type="entry name" value="ABC_transporter-like_CS"/>
</dbReference>
<feature type="domain" description="ABC transporter" evidence="11">
    <location>
        <begin position="5"/>
        <end position="238"/>
    </location>
</feature>
<evidence type="ECO:0000256" key="8">
    <source>
        <dbReference type="ARBA" id="ARBA00023136"/>
    </source>
</evidence>
<dbReference type="Gene3D" id="3.40.50.300">
    <property type="entry name" value="P-loop containing nucleotide triphosphate hydrolases"/>
    <property type="match status" value="1"/>
</dbReference>
<evidence type="ECO:0000256" key="1">
    <source>
        <dbReference type="ARBA" id="ARBA00004202"/>
    </source>
</evidence>
<gene>
    <name evidence="12" type="primary">cbiO</name>
    <name evidence="12" type="ORF">CPELA_07410</name>
</gene>
<dbReference type="AlphaFoldDB" id="A0A410W9W8"/>
<evidence type="ECO:0000256" key="6">
    <source>
        <dbReference type="ARBA" id="ARBA00022840"/>
    </source>
</evidence>
<comment type="function">
    <text evidence="9">Probably part of an ABC transporter complex. Responsible for energy coupling to the transport system.</text>
</comment>
<comment type="subcellular location">
    <subcellularLocation>
        <location evidence="1 10">Cell membrane</location>
        <topology evidence="1 10">Peripheral membrane protein</topology>
    </subcellularLocation>
</comment>
<keyword evidence="12" id="KW-0378">Hydrolase</keyword>
<accession>A0A410W9W8</accession>
<evidence type="ECO:0000256" key="7">
    <source>
        <dbReference type="ARBA" id="ARBA00022967"/>
    </source>
</evidence>
<dbReference type="PROSITE" id="PS50893">
    <property type="entry name" value="ABC_TRANSPORTER_2"/>
    <property type="match status" value="1"/>
</dbReference>
<evidence type="ECO:0000256" key="4">
    <source>
        <dbReference type="ARBA" id="ARBA00022475"/>
    </source>
</evidence>
<dbReference type="Proteomes" id="UP000288929">
    <property type="component" value="Chromosome"/>
</dbReference>
<name>A0A410W9W8_9CORY</name>
<dbReference type="GO" id="GO:0016887">
    <property type="term" value="F:ATP hydrolysis activity"/>
    <property type="evidence" value="ECO:0007669"/>
    <property type="project" value="InterPro"/>
</dbReference>
<dbReference type="GO" id="GO:0005524">
    <property type="term" value="F:ATP binding"/>
    <property type="evidence" value="ECO:0007669"/>
    <property type="project" value="UniProtKB-UniRule"/>
</dbReference>
<keyword evidence="13" id="KW-1185">Reference proteome</keyword>
<dbReference type="CDD" id="cd03225">
    <property type="entry name" value="ABC_cobalt_CbiO_domain1"/>
    <property type="match status" value="1"/>
</dbReference>
<comment type="similarity">
    <text evidence="2 10">Belongs to the ABC transporter superfamily.</text>
</comment>
<dbReference type="PANTHER" id="PTHR43553">
    <property type="entry name" value="HEAVY METAL TRANSPORTER"/>
    <property type="match status" value="1"/>
</dbReference>
<dbReference type="KEGG" id="cpeg:CPELA_07410"/>
<dbReference type="EMBL" id="CP035299">
    <property type="protein sequence ID" value="QAU52742.1"/>
    <property type="molecule type" value="Genomic_DNA"/>
</dbReference>
<keyword evidence="4 10" id="KW-1003">Cell membrane</keyword>
<evidence type="ECO:0000259" key="11">
    <source>
        <dbReference type="PROSITE" id="PS50893"/>
    </source>
</evidence>
<dbReference type="InterPro" id="IPR027417">
    <property type="entry name" value="P-loop_NTPase"/>
</dbReference>
<proteinExistence type="inferred from homology"/>
<evidence type="ECO:0000313" key="12">
    <source>
        <dbReference type="EMBL" id="QAU52742.1"/>
    </source>
</evidence>
<evidence type="ECO:0000256" key="9">
    <source>
        <dbReference type="ARBA" id="ARBA00025157"/>
    </source>
</evidence>
<keyword evidence="5 10" id="KW-0547">Nucleotide-binding</keyword>
<sequence length="260" mass="28320">MNPMLSAESVSFHRDQRQILQDVSLDIRPGERVGLLGANGVGKSTLMRILAGAWQPSSGRVLVDASEVTYNRKGRDRVRSRVQMVLQEPDDQIFATSVAADVSYGPINLGLSEAVVRERVDEALDATGISHLREHVPHQLSFGQRKRVALAGALAMHPGVLLLDEPTAGLDPRGTRQLLDVLEKKSEAGTALLFSTHDVNVAALLAHRLIVLIQGKAYHGDISMLKDEAFVEAAGLELPWAPIISDVLHRDITMPRDLLA</sequence>
<dbReference type="Pfam" id="PF00005">
    <property type="entry name" value="ABC_tran"/>
    <property type="match status" value="1"/>
</dbReference>
<reference evidence="12 13" key="1">
    <citation type="submission" date="2019-01" db="EMBL/GenBank/DDBJ databases">
        <authorList>
            <person name="Ruckert C."/>
            <person name="Busche T."/>
            <person name="Kalinowski J."/>
        </authorList>
    </citation>
    <scope>NUCLEOTIDE SEQUENCE [LARGE SCALE GENOMIC DNA]</scope>
    <source>
        <strain evidence="12 13">136/3</strain>
    </source>
</reference>
<keyword evidence="7" id="KW-1278">Translocase</keyword>
<organism evidence="12 13">
    <name type="scientific">Corynebacterium pelargi</name>
    <dbReference type="NCBI Taxonomy" id="1471400"/>
    <lineage>
        <taxon>Bacteria</taxon>
        <taxon>Bacillati</taxon>
        <taxon>Actinomycetota</taxon>
        <taxon>Actinomycetes</taxon>
        <taxon>Mycobacteriales</taxon>
        <taxon>Corynebacteriaceae</taxon>
        <taxon>Corynebacterium</taxon>
    </lineage>
</organism>
<dbReference type="GO" id="GO:0043190">
    <property type="term" value="C:ATP-binding cassette (ABC) transporter complex"/>
    <property type="evidence" value="ECO:0007669"/>
    <property type="project" value="TreeGrafter"/>
</dbReference>
<dbReference type="OrthoDB" id="9806471at2"/>
<keyword evidence="6 10" id="KW-0067">ATP-binding</keyword>
<dbReference type="GO" id="GO:0042626">
    <property type="term" value="F:ATPase-coupled transmembrane transporter activity"/>
    <property type="evidence" value="ECO:0007669"/>
    <property type="project" value="TreeGrafter"/>
</dbReference>
<evidence type="ECO:0000313" key="13">
    <source>
        <dbReference type="Proteomes" id="UP000288929"/>
    </source>
</evidence>
<dbReference type="PROSITE" id="PS00211">
    <property type="entry name" value="ABC_TRANSPORTER_1"/>
    <property type="match status" value="1"/>
</dbReference>
<dbReference type="PANTHER" id="PTHR43553:SF24">
    <property type="entry name" value="ENERGY-COUPLING FACTOR TRANSPORTER ATP-BINDING PROTEIN ECFA1"/>
    <property type="match status" value="1"/>
</dbReference>
<protein>
    <recommendedName>
        <fullName evidence="10">ABC transporter ATP-binding protein</fullName>
    </recommendedName>
</protein>
<dbReference type="InterPro" id="IPR050095">
    <property type="entry name" value="ECF_ABC_transporter_ATP-bd"/>
</dbReference>
<dbReference type="GO" id="GO:0006824">
    <property type="term" value="P:cobalt ion transport"/>
    <property type="evidence" value="ECO:0007669"/>
    <property type="project" value="InterPro"/>
</dbReference>